<sequence length="216" mass="21759">MMSLSKILSIAALSTVAVLTPVVATAAAPTSATTTAPVAFAASGKAAPIARSVAAVARTAAAVDHQAAATAGATTAPKAPPVTVVRSGQRLDIGHGAWMTLSPTERCLNDGSDHAVTVCTDVTNGNQAPDSVSLRSSGDRTRTLYSPLYIGSGDAARMTVEAGHRTYQVHVVTLAGHPGYAAGYVWGTPTHQSPTGGPSKVKVTVYDASGGVLARL</sequence>
<evidence type="ECO:0000313" key="2">
    <source>
        <dbReference type="EMBL" id="MCX3061538.1"/>
    </source>
</evidence>
<dbReference type="EMBL" id="JAPHNL010000222">
    <property type="protein sequence ID" value="MCX3061538.1"/>
    <property type="molecule type" value="Genomic_DNA"/>
</dbReference>
<organism evidence="2 3">
    <name type="scientific">Streptomyces beihaiensis</name>
    <dbReference type="NCBI Taxonomy" id="2984495"/>
    <lineage>
        <taxon>Bacteria</taxon>
        <taxon>Bacillati</taxon>
        <taxon>Actinomycetota</taxon>
        <taxon>Actinomycetes</taxon>
        <taxon>Kitasatosporales</taxon>
        <taxon>Streptomycetaceae</taxon>
        <taxon>Streptomyces</taxon>
    </lineage>
</organism>
<evidence type="ECO:0008006" key="4">
    <source>
        <dbReference type="Google" id="ProtNLM"/>
    </source>
</evidence>
<evidence type="ECO:0000313" key="3">
    <source>
        <dbReference type="Proteomes" id="UP001163064"/>
    </source>
</evidence>
<keyword evidence="3" id="KW-1185">Reference proteome</keyword>
<protein>
    <recommendedName>
        <fullName evidence="4">Secreted protein</fullName>
    </recommendedName>
</protein>
<comment type="caution">
    <text evidence="2">The sequence shown here is derived from an EMBL/GenBank/DDBJ whole genome shotgun (WGS) entry which is preliminary data.</text>
</comment>
<gene>
    <name evidence="2" type="ORF">OFY01_17575</name>
</gene>
<reference evidence="2" key="1">
    <citation type="submission" date="2022-10" db="EMBL/GenBank/DDBJ databases">
        <title>Streptomyces beihaiensis sp. nov., a chitin degrading actinobacterium, isolated from shrimp pond soil.</title>
        <authorList>
            <person name="Xie J."/>
            <person name="Shen N."/>
        </authorList>
    </citation>
    <scope>NUCLEOTIDE SEQUENCE</scope>
    <source>
        <strain evidence="2">GXMU-J5</strain>
    </source>
</reference>
<accession>A0ABT3TWW8</accession>
<proteinExistence type="predicted"/>
<dbReference type="Proteomes" id="UP001163064">
    <property type="component" value="Unassembled WGS sequence"/>
</dbReference>
<feature type="chain" id="PRO_5045525109" description="Secreted protein" evidence="1">
    <location>
        <begin position="27"/>
        <end position="216"/>
    </location>
</feature>
<name>A0ABT3TWW8_9ACTN</name>
<keyword evidence="1" id="KW-0732">Signal</keyword>
<feature type="signal peptide" evidence="1">
    <location>
        <begin position="1"/>
        <end position="26"/>
    </location>
</feature>
<evidence type="ECO:0000256" key="1">
    <source>
        <dbReference type="SAM" id="SignalP"/>
    </source>
</evidence>
<dbReference type="RefSeq" id="WP_266600981.1">
    <property type="nucleotide sequence ID" value="NZ_JAPHNL010000222.1"/>
</dbReference>